<keyword evidence="2" id="KW-1185">Reference proteome</keyword>
<sequence length="141" mass="16285">MVVLRYSYRDAKVNVFILGAPYGDRFKPVHKRYDSIFVQYCRYHNMHDHNTNEYRDVKIIVDNLIAERIGLLKLNSLSKMCTIPTVQDDNSSIRGINKHGRISPFKVMTFRGKTIVTTEMVNGPFDNFKQSLEALKLENGG</sequence>
<accession>A0ABD1T7I1</accession>
<dbReference type="EMBL" id="JBFOLJ010000009">
    <property type="protein sequence ID" value="KAL2508523.1"/>
    <property type="molecule type" value="Genomic_DNA"/>
</dbReference>
<evidence type="ECO:0000313" key="1">
    <source>
        <dbReference type="EMBL" id="KAL2508523.1"/>
    </source>
</evidence>
<dbReference type="Proteomes" id="UP001604277">
    <property type="component" value="Unassembled WGS sequence"/>
</dbReference>
<reference evidence="2" key="1">
    <citation type="submission" date="2024-07" db="EMBL/GenBank/DDBJ databases">
        <title>Two chromosome-level genome assemblies of Korean endemic species Abeliophyllum distichum and Forsythia ovata (Oleaceae).</title>
        <authorList>
            <person name="Jang H."/>
        </authorList>
    </citation>
    <scope>NUCLEOTIDE SEQUENCE [LARGE SCALE GENOMIC DNA]</scope>
</reference>
<evidence type="ECO:0000313" key="2">
    <source>
        <dbReference type="Proteomes" id="UP001604277"/>
    </source>
</evidence>
<comment type="caution">
    <text evidence="1">The sequence shown here is derived from an EMBL/GenBank/DDBJ whole genome shotgun (WGS) entry which is preliminary data.</text>
</comment>
<organism evidence="1 2">
    <name type="scientific">Forsythia ovata</name>
    <dbReference type="NCBI Taxonomy" id="205694"/>
    <lineage>
        <taxon>Eukaryota</taxon>
        <taxon>Viridiplantae</taxon>
        <taxon>Streptophyta</taxon>
        <taxon>Embryophyta</taxon>
        <taxon>Tracheophyta</taxon>
        <taxon>Spermatophyta</taxon>
        <taxon>Magnoliopsida</taxon>
        <taxon>eudicotyledons</taxon>
        <taxon>Gunneridae</taxon>
        <taxon>Pentapetalae</taxon>
        <taxon>asterids</taxon>
        <taxon>lamiids</taxon>
        <taxon>Lamiales</taxon>
        <taxon>Oleaceae</taxon>
        <taxon>Forsythieae</taxon>
        <taxon>Forsythia</taxon>
    </lineage>
</organism>
<dbReference type="AlphaFoldDB" id="A0ABD1T7I1"/>
<protein>
    <submittedName>
        <fullName evidence="1">Uncharacterized protein</fullName>
    </submittedName>
</protein>
<proteinExistence type="predicted"/>
<gene>
    <name evidence="1" type="ORF">Fot_32170</name>
</gene>
<name>A0ABD1T7I1_9LAMI</name>